<dbReference type="EMBL" id="MU266740">
    <property type="protein sequence ID" value="KAH7918744.1"/>
    <property type="molecule type" value="Genomic_DNA"/>
</dbReference>
<evidence type="ECO:0000313" key="2">
    <source>
        <dbReference type="Proteomes" id="UP000790709"/>
    </source>
</evidence>
<proteinExistence type="predicted"/>
<comment type="caution">
    <text evidence="1">The sequence shown here is derived from an EMBL/GenBank/DDBJ whole genome shotgun (WGS) entry which is preliminary data.</text>
</comment>
<organism evidence="1 2">
    <name type="scientific">Leucogyrophana mollusca</name>
    <dbReference type="NCBI Taxonomy" id="85980"/>
    <lineage>
        <taxon>Eukaryota</taxon>
        <taxon>Fungi</taxon>
        <taxon>Dikarya</taxon>
        <taxon>Basidiomycota</taxon>
        <taxon>Agaricomycotina</taxon>
        <taxon>Agaricomycetes</taxon>
        <taxon>Agaricomycetidae</taxon>
        <taxon>Boletales</taxon>
        <taxon>Boletales incertae sedis</taxon>
        <taxon>Leucogyrophana</taxon>
    </lineage>
</organism>
<accession>A0ACB8B022</accession>
<keyword evidence="2" id="KW-1185">Reference proteome</keyword>
<evidence type="ECO:0000313" key="1">
    <source>
        <dbReference type="EMBL" id="KAH7918744.1"/>
    </source>
</evidence>
<name>A0ACB8B022_9AGAM</name>
<protein>
    <submittedName>
        <fullName evidence="1">Uncharacterized protein</fullName>
    </submittedName>
</protein>
<sequence>MRIPRAALHPAARIAMYRHTYPSLKSRSSPALRLPSASTAAWSDADTKEYVDLAIQLRREGRKVAGVRLEVTWAFWEHLGIGKEAGLRITRYQLSSSSPCEFLTPILGWRSDRLGRAIFLSDDAKSTFSWDVLPPDGTPAAHSDKNRVTGRQFRCKPCIGIRLAVNLLSIIPSLDAHHVQSYPKNDRSIAVCQFIPLVTREAFNDPN</sequence>
<dbReference type="Proteomes" id="UP000790709">
    <property type="component" value="Unassembled WGS sequence"/>
</dbReference>
<gene>
    <name evidence="1" type="ORF">BV22DRAFT_1051535</name>
</gene>
<reference evidence="1" key="1">
    <citation type="journal article" date="2021" name="New Phytol.">
        <title>Evolutionary innovations through gain and loss of genes in the ectomycorrhizal Boletales.</title>
        <authorList>
            <person name="Wu G."/>
            <person name="Miyauchi S."/>
            <person name="Morin E."/>
            <person name="Kuo A."/>
            <person name="Drula E."/>
            <person name="Varga T."/>
            <person name="Kohler A."/>
            <person name="Feng B."/>
            <person name="Cao Y."/>
            <person name="Lipzen A."/>
            <person name="Daum C."/>
            <person name="Hundley H."/>
            <person name="Pangilinan J."/>
            <person name="Johnson J."/>
            <person name="Barry K."/>
            <person name="LaButti K."/>
            <person name="Ng V."/>
            <person name="Ahrendt S."/>
            <person name="Min B."/>
            <person name="Choi I.G."/>
            <person name="Park H."/>
            <person name="Plett J.M."/>
            <person name="Magnuson J."/>
            <person name="Spatafora J.W."/>
            <person name="Nagy L.G."/>
            <person name="Henrissat B."/>
            <person name="Grigoriev I.V."/>
            <person name="Yang Z.L."/>
            <person name="Xu J."/>
            <person name="Martin F.M."/>
        </authorList>
    </citation>
    <scope>NUCLEOTIDE SEQUENCE</scope>
    <source>
        <strain evidence="1">KUC20120723A-06</strain>
    </source>
</reference>